<evidence type="ECO:0000256" key="5">
    <source>
        <dbReference type="SAM" id="MobiDB-lite"/>
    </source>
</evidence>
<keyword evidence="3" id="KW-0732">Signal</keyword>
<evidence type="ECO:0000256" key="2">
    <source>
        <dbReference type="ARBA" id="ARBA00022525"/>
    </source>
</evidence>
<dbReference type="PATRIC" id="fig|1423779.3.peg.1962"/>
<protein>
    <submittedName>
        <fullName evidence="8">Gram-positive signal peptide protein, ysirk family</fullName>
    </submittedName>
</protein>
<feature type="compositionally biased region" description="Low complexity" evidence="5">
    <location>
        <begin position="108"/>
        <end position="122"/>
    </location>
</feature>
<evidence type="ECO:0000256" key="4">
    <source>
        <dbReference type="ARBA" id="ARBA00023088"/>
    </source>
</evidence>
<keyword evidence="4" id="KW-0572">Peptidoglycan-anchor</keyword>
<dbReference type="NCBIfam" id="TIGR01168">
    <property type="entry name" value="YSIRK_signal"/>
    <property type="match status" value="1"/>
</dbReference>
<comment type="caution">
    <text evidence="8">The sequence shown here is derived from an EMBL/GenBank/DDBJ whole genome shotgun (WGS) entry which is preliminary data.</text>
</comment>
<reference evidence="8 9" key="1">
    <citation type="journal article" date="2015" name="Genome Announc.">
        <title>Expanding the biotechnology potential of lactobacilli through comparative genomics of 213 strains and associated genera.</title>
        <authorList>
            <person name="Sun Z."/>
            <person name="Harris H.M."/>
            <person name="McCann A."/>
            <person name="Guo C."/>
            <person name="Argimon S."/>
            <person name="Zhang W."/>
            <person name="Yang X."/>
            <person name="Jeffery I.B."/>
            <person name="Cooney J.C."/>
            <person name="Kagawa T.F."/>
            <person name="Liu W."/>
            <person name="Song Y."/>
            <person name="Salvetti E."/>
            <person name="Wrobel A."/>
            <person name="Rasinkangas P."/>
            <person name="Parkhill J."/>
            <person name="Rea M.C."/>
            <person name="O'Sullivan O."/>
            <person name="Ritari J."/>
            <person name="Douillard F.P."/>
            <person name="Paul Ross R."/>
            <person name="Yang R."/>
            <person name="Briner A.E."/>
            <person name="Felis G.E."/>
            <person name="de Vos W.M."/>
            <person name="Barrangou R."/>
            <person name="Klaenhammer T.R."/>
            <person name="Caufield P.W."/>
            <person name="Cui Y."/>
            <person name="Zhang H."/>
            <person name="O'Toole P.W."/>
        </authorList>
    </citation>
    <scope>NUCLEOTIDE SEQUENCE [LARGE SCALE GENOMIC DNA]</scope>
    <source>
        <strain evidence="8 9">DSM 4864</strain>
    </source>
</reference>
<organism evidence="8 9">
    <name type="scientific">Limosilactobacillus oris DSM 4864</name>
    <dbReference type="NCBI Taxonomy" id="1423779"/>
    <lineage>
        <taxon>Bacteria</taxon>
        <taxon>Bacillati</taxon>
        <taxon>Bacillota</taxon>
        <taxon>Bacilli</taxon>
        <taxon>Lactobacillales</taxon>
        <taxon>Lactobacillaceae</taxon>
        <taxon>Limosilactobacillus</taxon>
    </lineage>
</organism>
<dbReference type="Pfam" id="PF04650">
    <property type="entry name" value="YSIRK_signal"/>
    <property type="match status" value="1"/>
</dbReference>
<dbReference type="Pfam" id="PF00746">
    <property type="entry name" value="Gram_pos_anchor"/>
    <property type="match status" value="1"/>
</dbReference>
<keyword evidence="1" id="KW-0134">Cell wall</keyword>
<accession>A0A0R1WCF5</accession>
<name>A0A0R1WCF5_9LACO</name>
<dbReference type="PROSITE" id="PS50847">
    <property type="entry name" value="GRAM_POS_ANCHORING"/>
    <property type="match status" value="1"/>
</dbReference>
<dbReference type="AlphaFoldDB" id="A0A0R1WCF5"/>
<feature type="region of interest" description="Disordered" evidence="5">
    <location>
        <begin position="761"/>
        <end position="795"/>
    </location>
</feature>
<evidence type="ECO:0000259" key="7">
    <source>
        <dbReference type="PROSITE" id="PS50847"/>
    </source>
</evidence>
<feature type="domain" description="Gram-positive cocci surface proteins LPxTG" evidence="7">
    <location>
        <begin position="818"/>
        <end position="852"/>
    </location>
</feature>
<keyword evidence="6" id="KW-0812">Transmembrane</keyword>
<keyword evidence="2" id="KW-0964">Secreted</keyword>
<feature type="compositionally biased region" description="Polar residues" evidence="5">
    <location>
        <begin position="80"/>
        <end position="106"/>
    </location>
</feature>
<dbReference type="EMBL" id="AZGE01000009">
    <property type="protein sequence ID" value="KRM15630.1"/>
    <property type="molecule type" value="Genomic_DNA"/>
</dbReference>
<evidence type="ECO:0000256" key="3">
    <source>
        <dbReference type="ARBA" id="ARBA00022729"/>
    </source>
</evidence>
<dbReference type="NCBIfam" id="TIGR01167">
    <property type="entry name" value="LPXTG_anchor"/>
    <property type="match status" value="1"/>
</dbReference>
<proteinExistence type="predicted"/>
<dbReference type="Proteomes" id="UP000050973">
    <property type="component" value="Unassembled WGS sequence"/>
</dbReference>
<feature type="transmembrane region" description="Helical" evidence="6">
    <location>
        <begin position="828"/>
        <end position="846"/>
    </location>
</feature>
<keyword evidence="6" id="KW-0472">Membrane</keyword>
<dbReference type="InterPro" id="IPR019931">
    <property type="entry name" value="LPXTG_anchor"/>
</dbReference>
<keyword evidence="6" id="KW-1133">Transmembrane helix</keyword>
<evidence type="ECO:0000256" key="6">
    <source>
        <dbReference type="SAM" id="Phobius"/>
    </source>
</evidence>
<gene>
    <name evidence="8" type="ORF">FC49_GL001896</name>
</gene>
<feature type="compositionally biased region" description="Low complexity" evidence="5">
    <location>
        <begin position="777"/>
        <end position="795"/>
    </location>
</feature>
<dbReference type="Gene3D" id="2.60.40.4300">
    <property type="match status" value="1"/>
</dbReference>
<feature type="transmembrane region" description="Helical" evidence="6">
    <location>
        <begin position="21"/>
        <end position="42"/>
    </location>
</feature>
<dbReference type="InterPro" id="IPR005877">
    <property type="entry name" value="YSIRK_signal_dom"/>
</dbReference>
<evidence type="ECO:0000313" key="8">
    <source>
        <dbReference type="EMBL" id="KRM15630.1"/>
    </source>
</evidence>
<sequence length="852" mass="92243">MLVKYNKQEYQRSHTQEQQRFGLRKLSIGVASVLLGTSIVVAGNTTAHASSNAELADSNDQSVATVAASPVTHQDAVALNSKQSTVTETTQATSDQSGASVNSAHQVASPTAARSAQATSTSEPAKQPATVDLTFVDDDNNGAIIDSPYLPSENNGHHYAHGFIGEKISTTAYNNGTRSVDRMLRALTGRHDPYVLNGSYTLPTEFTDSLMTVQIHLKHRVETHADYPTKTITRTIHYRRAYPYDGSQMVDDDGKLIPDYQVQYEVTPVVVIDKATGKQTVTYTIKNLQTGKVTTIENDGTDPITIDYDQVASPTVTDWIADEAAVGGHYQMNFGIDSWKVSANDWQDLQTVTYKYDESKLKIGDVVPKAARHEAVIVEISADGTRMTVTRTFYYGFTDDSGDNLDHPEIQHYGGSQSLEFTREKATDSAGNTTYSPWQAVTTNTFPKYVYQEHYGHPQGYDLPYGYSPAVTIDPNADLSTLSGITVYDPYGPTYKVSIIDDTNNKVLNVYGGDRDNYLSVPEAGDGYQHTRDAAEQTRRTIYAAVAGYQDQGYVVVSDDFGQISTNNAANQSHSEGIEDYAKYVYTIHLAKKATSQTEQKTVKRIVHFVADNPAHDQLQASQTQLINYTTSYFTDPDGNLVNAKQLVDKDGNVVKDDAGNPIYIVDSANQTTPRKTWTVLTPATGDGVTVTGNQASYQQVRQDFIDVPAGALAGHWQIERAARDTVDGQQLATKTAPVEAVDNDLPDGTVEHVYLVYTQPQTPETIDPNDAGKVTPATPGNTPGSGAGTATSASVAVSPAAAQLSAADSQNAQGKHLPQTGQANSRGLLALGLTAFLTAIGLGAVNRKRQD</sequence>
<evidence type="ECO:0000313" key="9">
    <source>
        <dbReference type="Proteomes" id="UP000050973"/>
    </source>
</evidence>
<evidence type="ECO:0000256" key="1">
    <source>
        <dbReference type="ARBA" id="ARBA00022512"/>
    </source>
</evidence>
<feature type="region of interest" description="Disordered" evidence="5">
    <location>
        <begin position="79"/>
        <end position="131"/>
    </location>
</feature>